<dbReference type="SMART" id="SM00325">
    <property type="entry name" value="RhoGEF"/>
    <property type="match status" value="1"/>
</dbReference>
<dbReference type="CDD" id="cd00160">
    <property type="entry name" value="RhoGEF"/>
    <property type="match status" value="1"/>
</dbReference>
<dbReference type="CDD" id="cd13243">
    <property type="entry name" value="PH_PLEKHG1_G2_G3"/>
    <property type="match status" value="1"/>
</dbReference>
<keyword evidence="2" id="KW-0344">Guanine-nucleotide releasing factor</keyword>
<evidence type="ECO:0008006" key="8">
    <source>
        <dbReference type="Google" id="ProtNLM"/>
    </source>
</evidence>
<keyword evidence="7" id="KW-1185">Reference proteome</keyword>
<dbReference type="PROSITE" id="PS50003">
    <property type="entry name" value="PH_DOMAIN"/>
    <property type="match status" value="1"/>
</dbReference>
<feature type="compositionally biased region" description="Basic and acidic residues" evidence="3">
    <location>
        <begin position="765"/>
        <end position="778"/>
    </location>
</feature>
<feature type="region of interest" description="Disordered" evidence="3">
    <location>
        <begin position="130"/>
        <end position="217"/>
    </location>
</feature>
<organism evidence="6 7">
    <name type="scientific">Parthenolecanium corni</name>
    <dbReference type="NCBI Taxonomy" id="536013"/>
    <lineage>
        <taxon>Eukaryota</taxon>
        <taxon>Metazoa</taxon>
        <taxon>Ecdysozoa</taxon>
        <taxon>Arthropoda</taxon>
        <taxon>Hexapoda</taxon>
        <taxon>Insecta</taxon>
        <taxon>Pterygota</taxon>
        <taxon>Neoptera</taxon>
        <taxon>Paraneoptera</taxon>
        <taxon>Hemiptera</taxon>
        <taxon>Sternorrhyncha</taxon>
        <taxon>Coccoidea</taxon>
        <taxon>Coccidae</taxon>
        <taxon>Parthenolecanium</taxon>
    </lineage>
</organism>
<reference evidence="6 7" key="1">
    <citation type="submission" date="2024-03" db="EMBL/GenBank/DDBJ databases">
        <title>Adaptation during the transition from Ophiocordyceps entomopathogen to insect associate is accompanied by gene loss and intensified selection.</title>
        <authorList>
            <person name="Ward C.M."/>
            <person name="Onetto C.A."/>
            <person name="Borneman A.R."/>
        </authorList>
    </citation>
    <scope>NUCLEOTIDE SEQUENCE [LARGE SCALE GENOMIC DNA]</scope>
    <source>
        <strain evidence="6">AWRI1</strain>
        <tissue evidence="6">Single Adult Female</tissue>
    </source>
</reference>
<dbReference type="PANTHER" id="PTHR45924:SF2">
    <property type="entry name" value="FI17866P1"/>
    <property type="match status" value="1"/>
</dbReference>
<feature type="compositionally biased region" description="Polar residues" evidence="3">
    <location>
        <begin position="202"/>
        <end position="217"/>
    </location>
</feature>
<dbReference type="SUPFAM" id="SSF48065">
    <property type="entry name" value="DBL homology domain (DH-domain)"/>
    <property type="match status" value="1"/>
</dbReference>
<proteinExistence type="predicted"/>
<gene>
    <name evidence="6" type="ORF">V9T40_011799</name>
</gene>
<dbReference type="InterPro" id="IPR043324">
    <property type="entry name" value="PH_PLEKHG1_G2_G3"/>
</dbReference>
<name>A0AAN9T9Z9_9HEMI</name>
<dbReference type="SUPFAM" id="SSF50729">
    <property type="entry name" value="PH domain-like"/>
    <property type="match status" value="1"/>
</dbReference>
<evidence type="ECO:0000313" key="7">
    <source>
        <dbReference type="Proteomes" id="UP001367676"/>
    </source>
</evidence>
<protein>
    <recommendedName>
        <fullName evidence="8">Pleckstrin homology domain-containing family G member 1</fullName>
    </recommendedName>
</protein>
<dbReference type="Gene3D" id="2.30.29.30">
    <property type="entry name" value="Pleckstrin-homology domain (PH domain)/Phosphotyrosine-binding domain (PTB)"/>
    <property type="match status" value="1"/>
</dbReference>
<feature type="region of interest" description="Disordered" evidence="3">
    <location>
        <begin position="739"/>
        <end position="788"/>
    </location>
</feature>
<dbReference type="InterPro" id="IPR001849">
    <property type="entry name" value="PH_domain"/>
</dbReference>
<dbReference type="Gene3D" id="1.20.900.10">
    <property type="entry name" value="Dbl homology (DH) domain"/>
    <property type="match status" value="1"/>
</dbReference>
<dbReference type="InterPro" id="IPR001331">
    <property type="entry name" value="GDS_CDC24_CS"/>
</dbReference>
<evidence type="ECO:0000259" key="5">
    <source>
        <dbReference type="PROSITE" id="PS50010"/>
    </source>
</evidence>
<dbReference type="PANTHER" id="PTHR45924">
    <property type="entry name" value="FI17866P1"/>
    <property type="match status" value="1"/>
</dbReference>
<dbReference type="Proteomes" id="UP001367676">
    <property type="component" value="Unassembled WGS sequence"/>
</dbReference>
<dbReference type="EMBL" id="JBBCAQ010000036">
    <property type="protein sequence ID" value="KAK7575513.1"/>
    <property type="molecule type" value="Genomic_DNA"/>
</dbReference>
<keyword evidence="1" id="KW-0597">Phosphoprotein</keyword>
<dbReference type="GO" id="GO:0035556">
    <property type="term" value="P:intracellular signal transduction"/>
    <property type="evidence" value="ECO:0007669"/>
    <property type="project" value="InterPro"/>
</dbReference>
<evidence type="ECO:0000256" key="2">
    <source>
        <dbReference type="ARBA" id="ARBA00022658"/>
    </source>
</evidence>
<feature type="domain" description="DH" evidence="5">
    <location>
        <begin position="250"/>
        <end position="430"/>
    </location>
</feature>
<dbReference type="InterPro" id="IPR011993">
    <property type="entry name" value="PH-like_dom_sf"/>
</dbReference>
<evidence type="ECO:0000256" key="1">
    <source>
        <dbReference type="ARBA" id="ARBA00022553"/>
    </source>
</evidence>
<evidence type="ECO:0000259" key="4">
    <source>
        <dbReference type="PROSITE" id="PS50003"/>
    </source>
</evidence>
<dbReference type="GO" id="GO:0005085">
    <property type="term" value="F:guanyl-nucleotide exchange factor activity"/>
    <property type="evidence" value="ECO:0007669"/>
    <property type="project" value="UniProtKB-KW"/>
</dbReference>
<accession>A0AAN9T9Z9</accession>
<feature type="compositionally biased region" description="Low complexity" evidence="3">
    <location>
        <begin position="146"/>
        <end position="159"/>
    </location>
</feature>
<feature type="compositionally biased region" description="Low complexity" evidence="3">
    <location>
        <begin position="743"/>
        <end position="752"/>
    </location>
</feature>
<dbReference type="PROSITE" id="PS00741">
    <property type="entry name" value="DH_1"/>
    <property type="match status" value="1"/>
</dbReference>
<evidence type="ECO:0000256" key="3">
    <source>
        <dbReference type="SAM" id="MobiDB-lite"/>
    </source>
</evidence>
<dbReference type="InterPro" id="IPR035899">
    <property type="entry name" value="DBL_dom_sf"/>
</dbReference>
<dbReference type="Pfam" id="PF00621">
    <property type="entry name" value="RhoGEF"/>
    <property type="match status" value="1"/>
</dbReference>
<comment type="caution">
    <text evidence="6">The sequence shown here is derived from an EMBL/GenBank/DDBJ whole genome shotgun (WGS) entry which is preliminary data.</text>
</comment>
<feature type="domain" description="PH" evidence="4">
    <location>
        <begin position="454"/>
        <end position="554"/>
    </location>
</feature>
<dbReference type="InterPro" id="IPR055251">
    <property type="entry name" value="SOS1_NGEF_PH"/>
</dbReference>
<sequence>MNYTAHVTSLMPAVDSEMSSNTEDLLPCLLGMYDSIAAARKLREEEDNIDDGEGVEFVENIGEKVINSLTDHVIDSEADGGAKMAFAVDNSCNGCQSTPSECGLTNAPAADLPWCHFRDLSDQRTYPKSSDIFIDDRPASPVSLASTSSRYSGSHGSCSEGSVDDADNEESIGRCIEEDSANPADESAETLVSEDGNRTKNAKSSTVQPRTSYTTASQYSEDSGIYSNLIGSESSHERSWCCSDGEDFTYTNRVILEILETELVYVNDLHQIITGYLDEWKNDGNCTLSHEQIHDLFNNIEEIYNFNRCFLWELEQCGLDPVKIAKCFVENNANFSIYAAYCTNYPRSISILTELMRQEKTAHLFRERQIRLHHTLPLGSYLLKPVQRILKYHLLLQNMVKHTPPDAVGYNDITVALSTMTGIAHHINTMKRRHEHAVRVQEVQSLLTGWQGPDLTTFGELYAEGSFRISGAKAFRHIFLFEHMLLVTKKKEAGILNYKTHILCSNLMLVECIPKEPLSFQIIPFDNPRMQFSVHARSLEEKRHWSLELKRVILENYNVNIPSHARQLVMELGQIQHSDNVSVEKISSAKRQLSTLEYLERRKLDREKKGTMKSKLLPLFRKLDSLQNHKDESYSNDEGLQNLSKTTEDLSQTCDEMSRTLADLSKSSVCSSLVSSASRTSAHSVDAVAHEAPADGCVDDKERRNSYQQKEKLIEEIIGQLLIASQKFQKAIKDHEMSVRCKQQQQHQQHQQPSARRRYSISDCRLPEERRRNDHDCAEDTDEEPDGDNLLLYSKESAFADAPIAGQDASALDTSSESLSASLSVLAPTPPIVWLKQQAQHLASSPHKKADSLPRTFQASATADDEWRANRPKTIASDKPTQMKGGAGDANECCEMRMNAFRQLRNRKQQTAVSMASSLNATATAVAATMVHPECKFYRTSVTRMTLKRMMRSLSAKLLSRRGKGDRFYKVAQQISRQSEKYVKTEEADCAASSSAGTGDPSGGVAVVGAPQCVVYRQGSADLGARIANGKEVSDYADPKVLFPTITPSKKAAALLGIRAYSSVTASRASLDQRIAAVEANCAEIDVVGRRELRSESDCSADSFYERQFEEVECEFENAIRETSILSDGGDTAAADDALDEDDVRESFRRYSRVSVNISVHKLIKIPPPAAVRVTSAVSNSPPQRVFSSPKIRTSLSSTSKTKRRFVMASGESSIPTRGWVKQLSHFLFSCLNFRLDVSLFVQLSHFSSSYLNFRLDVSFFGWMSRNTWGGTCY</sequence>
<dbReference type="AlphaFoldDB" id="A0AAN9T9Z9"/>
<dbReference type="InterPro" id="IPR000219">
    <property type="entry name" value="DH_dom"/>
</dbReference>
<dbReference type="PROSITE" id="PS50010">
    <property type="entry name" value="DH_2"/>
    <property type="match status" value="1"/>
</dbReference>
<dbReference type="GO" id="GO:0031267">
    <property type="term" value="F:small GTPase binding"/>
    <property type="evidence" value="ECO:0007669"/>
    <property type="project" value="TreeGrafter"/>
</dbReference>
<evidence type="ECO:0000313" key="6">
    <source>
        <dbReference type="EMBL" id="KAK7575513.1"/>
    </source>
</evidence>
<dbReference type="Pfam" id="PF22697">
    <property type="entry name" value="SOS1_NGEF_PH"/>
    <property type="match status" value="1"/>
</dbReference>